<sequence>MTTKRYVIQKLVFKDNVTKVETWINTSIRSNNPDDLIDFITKLYRIFDTIDNFVVRKRRK</sequence>
<evidence type="ECO:0000313" key="1">
    <source>
        <dbReference type="EMBL" id="ASA22697.1"/>
    </source>
</evidence>
<evidence type="ECO:0000313" key="2">
    <source>
        <dbReference type="Proteomes" id="UP000249890"/>
    </source>
</evidence>
<organism evidence="1 2">
    <name type="scientific">Paenibacillus donghaensis</name>
    <dbReference type="NCBI Taxonomy" id="414771"/>
    <lineage>
        <taxon>Bacteria</taxon>
        <taxon>Bacillati</taxon>
        <taxon>Bacillota</taxon>
        <taxon>Bacilli</taxon>
        <taxon>Bacillales</taxon>
        <taxon>Paenibacillaceae</taxon>
        <taxon>Paenibacillus</taxon>
    </lineage>
</organism>
<dbReference type="KEGG" id="pdh:B9T62_19010"/>
<gene>
    <name evidence="1" type="ORF">B9T62_19010</name>
</gene>
<accession>A0A2Z2KB05</accession>
<name>A0A2Z2KB05_9BACL</name>
<protein>
    <submittedName>
        <fullName evidence="1">Uncharacterized protein</fullName>
    </submittedName>
</protein>
<dbReference type="EMBL" id="CP021780">
    <property type="protein sequence ID" value="ASA22697.1"/>
    <property type="molecule type" value="Genomic_DNA"/>
</dbReference>
<dbReference type="AlphaFoldDB" id="A0A2Z2KB05"/>
<dbReference type="Proteomes" id="UP000249890">
    <property type="component" value="Chromosome"/>
</dbReference>
<keyword evidence="2" id="KW-1185">Reference proteome</keyword>
<reference evidence="1 2" key="1">
    <citation type="submission" date="2017-06" db="EMBL/GenBank/DDBJ databases">
        <title>Complete genome sequence of Paenibacillus donghaensis KCTC 13049T isolated from East Sea sediment, South Korea.</title>
        <authorList>
            <person name="Jung B.K."/>
            <person name="Hong S.-J."/>
            <person name="Shin J.-H."/>
        </authorList>
    </citation>
    <scope>NUCLEOTIDE SEQUENCE [LARGE SCALE GENOMIC DNA]</scope>
    <source>
        <strain evidence="1 2">KCTC 13049</strain>
    </source>
</reference>
<proteinExistence type="predicted"/>